<dbReference type="HOGENOM" id="CLU_889811_0_0_1"/>
<proteinExistence type="inferred from homology"/>
<feature type="region of interest" description="Disordered" evidence="7">
    <location>
        <begin position="278"/>
        <end position="313"/>
    </location>
</feature>
<dbReference type="Pfam" id="PF00474">
    <property type="entry name" value="SSF"/>
    <property type="match status" value="1"/>
</dbReference>
<dbReference type="AlphaFoldDB" id="L1I3U9"/>
<keyword evidence="3 8" id="KW-0812">Transmembrane</keyword>
<keyword evidence="4 8" id="KW-1133">Transmembrane helix</keyword>
<dbReference type="GO" id="GO:0005886">
    <property type="term" value="C:plasma membrane"/>
    <property type="evidence" value="ECO:0007669"/>
    <property type="project" value="TreeGrafter"/>
</dbReference>
<dbReference type="RefSeq" id="XP_005817876.1">
    <property type="nucleotide sequence ID" value="XM_005817819.1"/>
</dbReference>
<dbReference type="PANTHER" id="PTHR11819:SF195">
    <property type="entry name" value="SODIUM_GLUCOSE COTRANSPORTER 4"/>
    <property type="match status" value="1"/>
</dbReference>
<evidence type="ECO:0000256" key="2">
    <source>
        <dbReference type="ARBA" id="ARBA00006434"/>
    </source>
</evidence>
<evidence type="ECO:0000256" key="6">
    <source>
        <dbReference type="RuleBase" id="RU362091"/>
    </source>
</evidence>
<feature type="compositionally biased region" description="Low complexity" evidence="7">
    <location>
        <begin position="287"/>
        <end position="313"/>
    </location>
</feature>
<gene>
    <name evidence="10" type="ORF">GUITHDRAFT_122898</name>
</gene>
<feature type="signal peptide" evidence="9">
    <location>
        <begin position="1"/>
        <end position="17"/>
    </location>
</feature>
<evidence type="ECO:0000256" key="8">
    <source>
        <dbReference type="SAM" id="Phobius"/>
    </source>
</evidence>
<keyword evidence="9" id="KW-0732">Signal</keyword>
<dbReference type="InterPro" id="IPR001734">
    <property type="entry name" value="Na/solute_symporter"/>
</dbReference>
<dbReference type="KEGG" id="gtt:GUITHDRAFT_122898"/>
<dbReference type="EMBL" id="JH993469">
    <property type="protein sequence ID" value="EKX30896.1"/>
    <property type="molecule type" value="Genomic_DNA"/>
</dbReference>
<evidence type="ECO:0000256" key="7">
    <source>
        <dbReference type="SAM" id="MobiDB-lite"/>
    </source>
</evidence>
<dbReference type="GeneID" id="17287616"/>
<evidence type="ECO:0000313" key="10">
    <source>
        <dbReference type="EMBL" id="EKX30896.1"/>
    </source>
</evidence>
<keyword evidence="12" id="KW-1185">Reference proteome</keyword>
<evidence type="ECO:0000256" key="4">
    <source>
        <dbReference type="ARBA" id="ARBA00022989"/>
    </source>
</evidence>
<dbReference type="OrthoDB" id="6132759at2759"/>
<feature type="chain" id="PRO_5008769595" evidence="9">
    <location>
        <begin position="18"/>
        <end position="313"/>
    </location>
</feature>
<evidence type="ECO:0000256" key="1">
    <source>
        <dbReference type="ARBA" id="ARBA00004141"/>
    </source>
</evidence>
<dbReference type="PROSITE" id="PS50283">
    <property type="entry name" value="NA_SOLUT_SYMP_3"/>
    <property type="match status" value="1"/>
</dbReference>
<dbReference type="EnsemblProtists" id="EKX30896">
    <property type="protein sequence ID" value="EKX30896"/>
    <property type="gene ID" value="GUITHDRAFT_122898"/>
</dbReference>
<dbReference type="PANTHER" id="PTHR11819">
    <property type="entry name" value="SOLUTE CARRIER FAMILY 5"/>
    <property type="match status" value="1"/>
</dbReference>
<organism evidence="10">
    <name type="scientific">Guillardia theta (strain CCMP2712)</name>
    <name type="common">Cryptophyte</name>
    <dbReference type="NCBI Taxonomy" id="905079"/>
    <lineage>
        <taxon>Eukaryota</taxon>
        <taxon>Cryptophyceae</taxon>
        <taxon>Pyrenomonadales</taxon>
        <taxon>Geminigeraceae</taxon>
        <taxon>Guillardia</taxon>
    </lineage>
</organism>
<dbReference type="OMA" id="MNICYAT"/>
<dbReference type="InterPro" id="IPR038377">
    <property type="entry name" value="Na/Glc_symporter_sf"/>
</dbReference>
<evidence type="ECO:0000313" key="12">
    <source>
        <dbReference type="Proteomes" id="UP000011087"/>
    </source>
</evidence>
<reference evidence="12" key="2">
    <citation type="submission" date="2012-11" db="EMBL/GenBank/DDBJ databases">
        <authorList>
            <person name="Kuo A."/>
            <person name="Curtis B.A."/>
            <person name="Tanifuji G."/>
            <person name="Burki F."/>
            <person name="Gruber A."/>
            <person name="Irimia M."/>
            <person name="Maruyama S."/>
            <person name="Arias M.C."/>
            <person name="Ball S.G."/>
            <person name="Gile G.H."/>
            <person name="Hirakawa Y."/>
            <person name="Hopkins J.F."/>
            <person name="Rensing S.A."/>
            <person name="Schmutz J."/>
            <person name="Symeonidi A."/>
            <person name="Elias M."/>
            <person name="Eveleigh R.J."/>
            <person name="Herman E.K."/>
            <person name="Klute M.J."/>
            <person name="Nakayama T."/>
            <person name="Obornik M."/>
            <person name="Reyes-Prieto A."/>
            <person name="Armbrust E.V."/>
            <person name="Aves S.J."/>
            <person name="Beiko R.G."/>
            <person name="Coutinho P."/>
            <person name="Dacks J.B."/>
            <person name="Durnford D.G."/>
            <person name="Fast N.M."/>
            <person name="Green B.R."/>
            <person name="Grisdale C."/>
            <person name="Hempe F."/>
            <person name="Henrissat B."/>
            <person name="Hoppner M.P."/>
            <person name="Ishida K.-I."/>
            <person name="Kim E."/>
            <person name="Koreny L."/>
            <person name="Kroth P.G."/>
            <person name="Liu Y."/>
            <person name="Malik S.-B."/>
            <person name="Maier U.G."/>
            <person name="McRose D."/>
            <person name="Mock T."/>
            <person name="Neilson J.A."/>
            <person name="Onodera N.T."/>
            <person name="Poole A.M."/>
            <person name="Pritham E.J."/>
            <person name="Richards T.A."/>
            <person name="Rocap G."/>
            <person name="Roy S.W."/>
            <person name="Sarai C."/>
            <person name="Schaack S."/>
            <person name="Shirato S."/>
            <person name="Slamovits C.H."/>
            <person name="Spencer D.F."/>
            <person name="Suzuki S."/>
            <person name="Worden A.Z."/>
            <person name="Zauner S."/>
            <person name="Barry K."/>
            <person name="Bell C."/>
            <person name="Bharti A.K."/>
            <person name="Crow J.A."/>
            <person name="Grimwood J."/>
            <person name="Kramer R."/>
            <person name="Lindquist E."/>
            <person name="Lucas S."/>
            <person name="Salamov A."/>
            <person name="McFadden G.I."/>
            <person name="Lane C.E."/>
            <person name="Keeling P.J."/>
            <person name="Gray M.W."/>
            <person name="Grigoriev I.V."/>
            <person name="Archibald J.M."/>
        </authorList>
    </citation>
    <scope>NUCLEOTIDE SEQUENCE</scope>
    <source>
        <strain evidence="12">CCMP2712</strain>
    </source>
</reference>
<sequence length="313" mass="32997">MQTFLLLLGSIITCAMAMARVGGLSGLFSSTQDKRNLHLLRSDSDTPYSLLGLLLGAPFLIGWYHCCNQDMVQRGLAAKDMEHAKGGCVMAGWLKLLPPFLFLLPGMAARLLFPQELQCHTTPSSSSCSNPDAAFPLLVHQLIPAGLRGLVLAAVLAAMMSTLASAFNSSSTLFTMDIYLRARPSASSHELVLVGKACTLLLAVLAVLWVPVIKRLRAAVYVYAQMANGCLSPPIFTLFCLSLSSSSLNSAGALAGLSLGHLLGFTRMAVCIAMGAARPRAPPPPSSSVSSSGPSSCSSPSPRESSPASSWWL</sequence>
<comment type="similarity">
    <text evidence="2 6">Belongs to the sodium:solute symporter (SSF) (TC 2.A.21) family.</text>
</comment>
<name>L1I3U9_GUITC</name>
<feature type="transmembrane region" description="Helical" evidence="8">
    <location>
        <begin position="191"/>
        <end position="212"/>
    </location>
</feature>
<reference evidence="10 12" key="1">
    <citation type="journal article" date="2012" name="Nature">
        <title>Algal genomes reveal evolutionary mosaicism and the fate of nucleomorphs.</title>
        <authorList>
            <consortium name="DOE Joint Genome Institute"/>
            <person name="Curtis B.A."/>
            <person name="Tanifuji G."/>
            <person name="Burki F."/>
            <person name="Gruber A."/>
            <person name="Irimia M."/>
            <person name="Maruyama S."/>
            <person name="Arias M.C."/>
            <person name="Ball S.G."/>
            <person name="Gile G.H."/>
            <person name="Hirakawa Y."/>
            <person name="Hopkins J.F."/>
            <person name="Kuo A."/>
            <person name="Rensing S.A."/>
            <person name="Schmutz J."/>
            <person name="Symeonidi A."/>
            <person name="Elias M."/>
            <person name="Eveleigh R.J."/>
            <person name="Herman E.K."/>
            <person name="Klute M.J."/>
            <person name="Nakayama T."/>
            <person name="Obornik M."/>
            <person name="Reyes-Prieto A."/>
            <person name="Armbrust E.V."/>
            <person name="Aves S.J."/>
            <person name="Beiko R.G."/>
            <person name="Coutinho P."/>
            <person name="Dacks J.B."/>
            <person name="Durnford D.G."/>
            <person name="Fast N.M."/>
            <person name="Green B.R."/>
            <person name="Grisdale C.J."/>
            <person name="Hempel F."/>
            <person name="Henrissat B."/>
            <person name="Hoppner M.P."/>
            <person name="Ishida K."/>
            <person name="Kim E."/>
            <person name="Koreny L."/>
            <person name="Kroth P.G."/>
            <person name="Liu Y."/>
            <person name="Malik S.B."/>
            <person name="Maier U.G."/>
            <person name="McRose D."/>
            <person name="Mock T."/>
            <person name="Neilson J.A."/>
            <person name="Onodera N.T."/>
            <person name="Poole A.M."/>
            <person name="Pritham E.J."/>
            <person name="Richards T.A."/>
            <person name="Rocap G."/>
            <person name="Roy S.W."/>
            <person name="Sarai C."/>
            <person name="Schaack S."/>
            <person name="Shirato S."/>
            <person name="Slamovits C.H."/>
            <person name="Spencer D.F."/>
            <person name="Suzuki S."/>
            <person name="Worden A.Z."/>
            <person name="Zauner S."/>
            <person name="Barry K."/>
            <person name="Bell C."/>
            <person name="Bharti A.K."/>
            <person name="Crow J.A."/>
            <person name="Grimwood J."/>
            <person name="Kramer R."/>
            <person name="Lindquist E."/>
            <person name="Lucas S."/>
            <person name="Salamov A."/>
            <person name="McFadden G.I."/>
            <person name="Lane C.E."/>
            <person name="Keeling P.J."/>
            <person name="Gray M.W."/>
            <person name="Grigoriev I.V."/>
            <person name="Archibald J.M."/>
        </authorList>
    </citation>
    <scope>NUCLEOTIDE SEQUENCE</scope>
    <source>
        <strain evidence="10 12">CCMP2712</strain>
    </source>
</reference>
<feature type="transmembrane region" description="Helical" evidence="8">
    <location>
        <begin position="47"/>
        <end position="66"/>
    </location>
</feature>
<dbReference type="NCBIfam" id="TIGR00813">
    <property type="entry name" value="sss"/>
    <property type="match status" value="1"/>
</dbReference>
<reference evidence="11" key="3">
    <citation type="submission" date="2016-03" db="UniProtKB">
        <authorList>
            <consortium name="EnsemblProtists"/>
        </authorList>
    </citation>
    <scope>IDENTIFICATION</scope>
</reference>
<protein>
    <submittedName>
        <fullName evidence="10 11">Uncharacterized protein</fullName>
    </submittedName>
</protein>
<feature type="transmembrane region" description="Helical" evidence="8">
    <location>
        <begin position="87"/>
        <end position="108"/>
    </location>
</feature>
<dbReference type="Proteomes" id="UP000011087">
    <property type="component" value="Unassembled WGS sequence"/>
</dbReference>
<feature type="transmembrane region" description="Helical" evidence="8">
    <location>
        <begin position="150"/>
        <end position="170"/>
    </location>
</feature>
<evidence type="ECO:0000256" key="3">
    <source>
        <dbReference type="ARBA" id="ARBA00022692"/>
    </source>
</evidence>
<comment type="subcellular location">
    <subcellularLocation>
        <location evidence="1">Membrane</location>
        <topology evidence="1">Multi-pass membrane protein</topology>
    </subcellularLocation>
</comment>
<evidence type="ECO:0000256" key="5">
    <source>
        <dbReference type="ARBA" id="ARBA00023136"/>
    </source>
</evidence>
<dbReference type="STRING" id="905079.L1I3U9"/>
<keyword evidence="5 8" id="KW-0472">Membrane</keyword>
<dbReference type="Gene3D" id="1.20.1730.10">
    <property type="entry name" value="Sodium/glucose cotransporter"/>
    <property type="match status" value="1"/>
</dbReference>
<dbReference type="GO" id="GO:0005412">
    <property type="term" value="F:D-glucose:sodium symporter activity"/>
    <property type="evidence" value="ECO:0007669"/>
    <property type="project" value="TreeGrafter"/>
</dbReference>
<dbReference type="PaxDb" id="55529-EKX30896"/>
<evidence type="ECO:0000256" key="9">
    <source>
        <dbReference type="SAM" id="SignalP"/>
    </source>
</evidence>
<dbReference type="eggNOG" id="KOG2349">
    <property type="taxonomic scope" value="Eukaryota"/>
</dbReference>
<accession>L1I3U9</accession>
<evidence type="ECO:0000313" key="11">
    <source>
        <dbReference type="EnsemblProtists" id="EKX30896"/>
    </source>
</evidence>